<evidence type="ECO:0000256" key="2">
    <source>
        <dbReference type="ARBA" id="ARBA00022676"/>
    </source>
</evidence>
<organism evidence="7 8">
    <name type="scientific">Poecilia reticulata</name>
    <name type="common">Guppy</name>
    <name type="synonym">Acanthophacelus reticulatus</name>
    <dbReference type="NCBI Taxonomy" id="8081"/>
    <lineage>
        <taxon>Eukaryota</taxon>
        <taxon>Metazoa</taxon>
        <taxon>Chordata</taxon>
        <taxon>Craniata</taxon>
        <taxon>Vertebrata</taxon>
        <taxon>Euteleostomi</taxon>
        <taxon>Actinopterygii</taxon>
        <taxon>Neopterygii</taxon>
        <taxon>Teleostei</taxon>
        <taxon>Neoteleostei</taxon>
        <taxon>Acanthomorphata</taxon>
        <taxon>Ovalentaria</taxon>
        <taxon>Atherinomorphae</taxon>
        <taxon>Cyprinodontiformes</taxon>
        <taxon>Poeciliidae</taxon>
        <taxon>Poeciliinae</taxon>
        <taxon>Poecilia</taxon>
    </lineage>
</organism>
<dbReference type="Pfam" id="PF23524">
    <property type="entry name" value="MGAT4A_C"/>
    <property type="match status" value="1"/>
</dbReference>
<dbReference type="GeneTree" id="ENSGT00940000156526"/>
<keyword evidence="8" id="KW-1185">Reference proteome</keyword>
<evidence type="ECO:0000256" key="4">
    <source>
        <dbReference type="SAM" id="SignalP"/>
    </source>
</evidence>
<proteinExistence type="predicted"/>
<reference evidence="7" key="2">
    <citation type="submission" date="2025-08" db="UniProtKB">
        <authorList>
            <consortium name="Ensembl"/>
        </authorList>
    </citation>
    <scope>IDENTIFICATION</scope>
    <source>
        <strain evidence="7">Guanapo</strain>
    </source>
</reference>
<dbReference type="PANTHER" id="PTHR12062">
    <property type="entry name" value="N-ACETYLGLUCOSAMINYLTRANSFERASE VI"/>
    <property type="match status" value="1"/>
</dbReference>
<dbReference type="GO" id="GO:0005793">
    <property type="term" value="C:endoplasmic reticulum-Golgi intermediate compartment"/>
    <property type="evidence" value="ECO:0007669"/>
    <property type="project" value="TreeGrafter"/>
</dbReference>
<evidence type="ECO:0000259" key="5">
    <source>
        <dbReference type="Pfam" id="PF04666"/>
    </source>
</evidence>
<dbReference type="Pfam" id="PF04666">
    <property type="entry name" value="MGAT4_cons"/>
    <property type="match status" value="2"/>
</dbReference>
<evidence type="ECO:0000313" key="7">
    <source>
        <dbReference type="Ensembl" id="ENSPREP00000000951.1"/>
    </source>
</evidence>
<feature type="chain" id="PRO_5018113995" evidence="4">
    <location>
        <begin position="17"/>
        <end position="439"/>
    </location>
</feature>
<name>A0A3P9MUG5_POERE</name>
<dbReference type="Proteomes" id="UP000242638">
    <property type="component" value="Unassembled WGS sequence"/>
</dbReference>
<keyword evidence="2" id="KW-0328">Glycosyltransferase</keyword>
<protein>
    <submittedName>
        <fullName evidence="7">MGAT4 family member D</fullName>
    </submittedName>
</protein>
<reference evidence="7" key="3">
    <citation type="submission" date="2025-09" db="UniProtKB">
        <authorList>
            <consortium name="Ensembl"/>
        </authorList>
    </citation>
    <scope>IDENTIFICATION</scope>
    <source>
        <strain evidence="7">Guanapo</strain>
    </source>
</reference>
<sequence>MIFKYCGFCFWSFCVAATVKHPMDDLSRQPLPQATIHFYMPHLREHPNSLVPHVVLGKGRSGVSMVLGIPTVKREKQSYLVSTLSSLLSGLSSSEMQDLLIIVFVAEEVQSGLLEVVSPSQHYYPDFNILKETFGDSKDRVKWRTKQNLDYSFLMLYAQDKGTYYVQLEDDVFAKSGYYSDMKAFATQASSNEWLYLEFSQLGFIGKMFKTRDLPLIAEFFLMFHKDKPIDWLLDHILWVKVCNPEKDNKHCDLQKAMLKRRYKPSLFQHVGLHSSLPGKLQRLKDKDFGKQGLFQVHSNPAAAVNTSMKHYQQHSLERLYKGGDFMWALTPVQGDYILFSFPQPIRIAGYVFRCGNSQTVGDKFHNTTVEVLSSNVSYLCVWGEGGACLLHVNVDKFYNGVAEGEIDEVLQPISALRLVVHSNSDVWALLSEVRTRFP</sequence>
<dbReference type="OMA" id="ICHPEKD"/>
<evidence type="ECO:0000256" key="3">
    <source>
        <dbReference type="ARBA" id="ARBA00022679"/>
    </source>
</evidence>
<dbReference type="GO" id="GO:0008375">
    <property type="term" value="F:acetylglucosaminyltransferase activity"/>
    <property type="evidence" value="ECO:0007669"/>
    <property type="project" value="TreeGrafter"/>
</dbReference>
<dbReference type="Ensembl" id="ENSPRET00000000990.1">
    <property type="protein sequence ID" value="ENSPREP00000000951.1"/>
    <property type="gene ID" value="ENSPREG00000000707.1"/>
</dbReference>
<evidence type="ECO:0000313" key="8">
    <source>
        <dbReference type="Proteomes" id="UP000242638"/>
    </source>
</evidence>
<dbReference type="AlphaFoldDB" id="A0A3P9MUG5"/>
<dbReference type="InterPro" id="IPR056576">
    <property type="entry name" value="MGAT4_A/B/C_C"/>
</dbReference>
<dbReference type="Bgee" id="ENSPREG00000000707">
    <property type="expression patterns" value="Expressed in caudal fin and 1 other cell type or tissue"/>
</dbReference>
<feature type="domain" description="MGAT4 conserved region" evidence="5">
    <location>
        <begin position="108"/>
        <end position="289"/>
    </location>
</feature>
<dbReference type="GO" id="GO:0005783">
    <property type="term" value="C:endoplasmic reticulum"/>
    <property type="evidence" value="ECO:0007669"/>
    <property type="project" value="TreeGrafter"/>
</dbReference>
<dbReference type="GO" id="GO:0005795">
    <property type="term" value="C:Golgi stack"/>
    <property type="evidence" value="ECO:0007669"/>
    <property type="project" value="TreeGrafter"/>
</dbReference>
<accession>A0A3P9MUG5</accession>
<keyword evidence="3" id="KW-0808">Transferase</keyword>
<feature type="domain" description="MGAT4 A/B/C C-terminal" evidence="6">
    <location>
        <begin position="303"/>
        <end position="433"/>
    </location>
</feature>
<feature type="domain" description="MGAT4 conserved region" evidence="5">
    <location>
        <begin position="36"/>
        <end position="107"/>
    </location>
</feature>
<dbReference type="InterPro" id="IPR057279">
    <property type="entry name" value="MGAT4"/>
</dbReference>
<comment type="pathway">
    <text evidence="1">Protein modification; protein glycosylation.</text>
</comment>
<reference evidence="8" key="1">
    <citation type="submission" date="2013-11" db="EMBL/GenBank/DDBJ databases">
        <title>The genomic landscape of the Guanapo guppy.</title>
        <authorList>
            <person name="Kuenstner A."/>
            <person name="Dreyer C."/>
        </authorList>
    </citation>
    <scope>NUCLEOTIDE SEQUENCE</scope>
    <source>
        <strain evidence="8">Guanapo</strain>
    </source>
</reference>
<evidence type="ECO:0000256" key="1">
    <source>
        <dbReference type="ARBA" id="ARBA00004922"/>
    </source>
</evidence>
<dbReference type="InterPro" id="IPR006759">
    <property type="entry name" value="Glyco_transf_54"/>
</dbReference>
<dbReference type="GO" id="GO:0006487">
    <property type="term" value="P:protein N-linked glycosylation"/>
    <property type="evidence" value="ECO:0007669"/>
    <property type="project" value="TreeGrafter"/>
</dbReference>
<evidence type="ECO:0000259" key="6">
    <source>
        <dbReference type="Pfam" id="PF23524"/>
    </source>
</evidence>
<dbReference type="PANTHER" id="PTHR12062:SF27">
    <property type="entry name" value="ALPHA-1,3-MANNOSYL-GLYCOPROTEIN 4-BETA-N-ACETYLGLUCOSAMINYLTRANSFERASE B"/>
    <property type="match status" value="1"/>
</dbReference>
<keyword evidence="4" id="KW-0732">Signal</keyword>
<feature type="signal peptide" evidence="4">
    <location>
        <begin position="1"/>
        <end position="16"/>
    </location>
</feature>